<reference evidence="2" key="2">
    <citation type="submission" date="2023-04" db="EMBL/GenBank/DDBJ databases">
        <authorList>
            <person name="Bruccoleri R.E."/>
            <person name="Oakeley E.J."/>
            <person name="Faust A.-M."/>
            <person name="Dessus-Babus S."/>
            <person name="Altorfer M."/>
            <person name="Burckhardt D."/>
            <person name="Oertli M."/>
            <person name="Naumann U."/>
            <person name="Petersen F."/>
            <person name="Wong J."/>
        </authorList>
    </citation>
    <scope>NUCLEOTIDE SEQUENCE</scope>
    <source>
        <strain evidence="2">GSM-AAB239-AS_SAM_17_03QT</strain>
        <tissue evidence="2">Leaf</tissue>
    </source>
</reference>
<reference evidence="2" key="1">
    <citation type="journal article" date="2023" name="GigaByte">
        <title>Genome assembly of the bearded iris, Iris pallida Lam.</title>
        <authorList>
            <person name="Bruccoleri R.E."/>
            <person name="Oakeley E.J."/>
            <person name="Faust A.M.E."/>
            <person name="Altorfer M."/>
            <person name="Dessus-Babus S."/>
            <person name="Burckhardt D."/>
            <person name="Oertli M."/>
            <person name="Naumann U."/>
            <person name="Petersen F."/>
            <person name="Wong J."/>
        </authorList>
    </citation>
    <scope>NUCLEOTIDE SEQUENCE</scope>
    <source>
        <strain evidence="2">GSM-AAB239-AS_SAM_17_03QT</strain>
    </source>
</reference>
<dbReference type="Proteomes" id="UP001140949">
    <property type="component" value="Unassembled WGS sequence"/>
</dbReference>
<keyword evidence="3" id="KW-1185">Reference proteome</keyword>
<evidence type="ECO:0000313" key="3">
    <source>
        <dbReference type="Proteomes" id="UP001140949"/>
    </source>
</evidence>
<dbReference type="EMBL" id="JANAVB010025399">
    <property type="protein sequence ID" value="KAJ6820633.1"/>
    <property type="molecule type" value="Genomic_DNA"/>
</dbReference>
<feature type="compositionally biased region" description="Polar residues" evidence="1">
    <location>
        <begin position="1"/>
        <end position="14"/>
    </location>
</feature>
<accession>A0AAX6FWR0</accession>
<feature type="region of interest" description="Disordered" evidence="1">
    <location>
        <begin position="1"/>
        <end position="24"/>
    </location>
</feature>
<evidence type="ECO:0000313" key="2">
    <source>
        <dbReference type="EMBL" id="KAJ6820633.1"/>
    </source>
</evidence>
<proteinExistence type="predicted"/>
<comment type="caution">
    <text evidence="2">The sequence shown here is derived from an EMBL/GenBank/DDBJ whole genome shotgun (WGS) entry which is preliminary data.</text>
</comment>
<organism evidence="2 3">
    <name type="scientific">Iris pallida</name>
    <name type="common">Sweet iris</name>
    <dbReference type="NCBI Taxonomy" id="29817"/>
    <lineage>
        <taxon>Eukaryota</taxon>
        <taxon>Viridiplantae</taxon>
        <taxon>Streptophyta</taxon>
        <taxon>Embryophyta</taxon>
        <taxon>Tracheophyta</taxon>
        <taxon>Spermatophyta</taxon>
        <taxon>Magnoliopsida</taxon>
        <taxon>Liliopsida</taxon>
        <taxon>Asparagales</taxon>
        <taxon>Iridaceae</taxon>
        <taxon>Iridoideae</taxon>
        <taxon>Irideae</taxon>
        <taxon>Iris</taxon>
    </lineage>
</organism>
<evidence type="ECO:0000256" key="1">
    <source>
        <dbReference type="SAM" id="MobiDB-lite"/>
    </source>
</evidence>
<dbReference type="AlphaFoldDB" id="A0AAX6FWR0"/>
<name>A0AAX6FWR0_IRIPA</name>
<protein>
    <submittedName>
        <fullName evidence="2">Uncharacterized protein</fullName>
    </submittedName>
</protein>
<gene>
    <name evidence="2" type="ORF">M6B38_395995</name>
</gene>
<sequence length="53" mass="5830">MSIFTHLNSRSSRPQFFLSPNFDRNPNPKSEVAMATPATIAFTGVHSASLPPR</sequence>